<protein>
    <submittedName>
        <fullName evidence="5">3-hydroxyisobutyrate dehydrogenase</fullName>
    </submittedName>
</protein>
<evidence type="ECO:0000256" key="1">
    <source>
        <dbReference type="ARBA" id="ARBA00009080"/>
    </source>
</evidence>
<dbReference type="PANTHER" id="PTHR43060">
    <property type="entry name" value="3-HYDROXYISOBUTYRATE DEHYDROGENASE-LIKE 1, MITOCHONDRIAL-RELATED"/>
    <property type="match status" value="1"/>
</dbReference>
<feature type="active site" evidence="3">
    <location>
        <position position="152"/>
    </location>
</feature>
<dbReference type="Gene3D" id="3.40.50.720">
    <property type="entry name" value="NAD(P)-binding Rossmann-like Domain"/>
    <property type="match status" value="1"/>
</dbReference>
<dbReference type="InterPro" id="IPR008927">
    <property type="entry name" value="6-PGluconate_DH-like_C_sf"/>
</dbReference>
<evidence type="ECO:0000313" key="6">
    <source>
        <dbReference type="Proteomes" id="UP000199155"/>
    </source>
</evidence>
<dbReference type="Proteomes" id="UP000199155">
    <property type="component" value="Unassembled WGS sequence"/>
</dbReference>
<sequence length="257" mass="25882">MGAPMAGRLLAAGHPLTVWNRTASRAAPLVARGARLAASPAEAVRDADVVLTMLATPEAVREIARQIGPALRPGAHWVELSTVGPELVREVAAGLPKEVALVDAPVLGSTDKARAGTLGLLAGGDADAVEPVLSALGTVTRTGPSGTGAALKLVVNTAVLGGVALVGEAMRLADALGVPEETAKAALGRSALGGAVPRAFAEDVHFAVELAVKDAGLATSVAHLPALEAVREHFAAHPDLAHEDIAAAVTRIRTAEN</sequence>
<evidence type="ECO:0000313" key="5">
    <source>
        <dbReference type="EMBL" id="SDL25462.1"/>
    </source>
</evidence>
<keyword evidence="2" id="KW-0560">Oxidoreductase</keyword>
<accession>A0A1G9IK09</accession>
<dbReference type="InterPro" id="IPR015815">
    <property type="entry name" value="HIBADH-related"/>
</dbReference>
<dbReference type="Pfam" id="PF03446">
    <property type="entry name" value="NAD_binding_2"/>
    <property type="match status" value="1"/>
</dbReference>
<evidence type="ECO:0000256" key="2">
    <source>
        <dbReference type="ARBA" id="ARBA00023002"/>
    </source>
</evidence>
<organism evidence="5 6">
    <name type="scientific">Streptomyces indicus</name>
    <dbReference type="NCBI Taxonomy" id="417292"/>
    <lineage>
        <taxon>Bacteria</taxon>
        <taxon>Bacillati</taxon>
        <taxon>Actinomycetota</taxon>
        <taxon>Actinomycetes</taxon>
        <taxon>Kitasatosporales</taxon>
        <taxon>Streptomycetaceae</taxon>
        <taxon>Streptomyces</taxon>
    </lineage>
</organism>
<evidence type="ECO:0000256" key="3">
    <source>
        <dbReference type="PIRSR" id="PIRSR000103-1"/>
    </source>
</evidence>
<dbReference type="GO" id="GO:0050661">
    <property type="term" value="F:NADP binding"/>
    <property type="evidence" value="ECO:0007669"/>
    <property type="project" value="InterPro"/>
</dbReference>
<comment type="similarity">
    <text evidence="1">Belongs to the HIBADH-related family.</text>
</comment>
<dbReference type="InterPro" id="IPR036291">
    <property type="entry name" value="NAD(P)-bd_dom_sf"/>
</dbReference>
<dbReference type="AlphaFoldDB" id="A0A1G9IK09"/>
<dbReference type="PIRSF" id="PIRSF000103">
    <property type="entry name" value="HIBADH"/>
    <property type="match status" value="1"/>
</dbReference>
<dbReference type="InterPro" id="IPR006115">
    <property type="entry name" value="6PGDH_NADP-bd"/>
</dbReference>
<dbReference type="STRING" id="417292.SAMN05421806_12411"/>
<name>A0A1G9IK09_9ACTN</name>
<dbReference type="EMBL" id="FNFF01000024">
    <property type="protein sequence ID" value="SDL25462.1"/>
    <property type="molecule type" value="Genomic_DNA"/>
</dbReference>
<dbReference type="InterPro" id="IPR013328">
    <property type="entry name" value="6PGD_dom2"/>
</dbReference>
<feature type="domain" description="6-phosphogluconate dehydrogenase NADP-binding" evidence="4">
    <location>
        <begin position="1"/>
        <end position="139"/>
    </location>
</feature>
<reference evidence="5 6" key="1">
    <citation type="submission" date="2016-10" db="EMBL/GenBank/DDBJ databases">
        <authorList>
            <person name="de Groot N.N."/>
        </authorList>
    </citation>
    <scope>NUCLEOTIDE SEQUENCE [LARGE SCALE GENOMIC DNA]</scope>
    <source>
        <strain evidence="5 6">CGMCC 4.5727</strain>
    </source>
</reference>
<evidence type="ECO:0000259" key="4">
    <source>
        <dbReference type="Pfam" id="PF03446"/>
    </source>
</evidence>
<dbReference type="SUPFAM" id="SSF51735">
    <property type="entry name" value="NAD(P)-binding Rossmann-fold domains"/>
    <property type="match status" value="1"/>
</dbReference>
<dbReference type="PANTHER" id="PTHR43060:SF15">
    <property type="entry name" value="3-HYDROXYISOBUTYRATE DEHYDROGENASE-LIKE 1, MITOCHONDRIAL-RELATED"/>
    <property type="match status" value="1"/>
</dbReference>
<dbReference type="Gene3D" id="1.10.1040.10">
    <property type="entry name" value="N-(1-d-carboxylethyl)-l-norvaline Dehydrogenase, domain 2"/>
    <property type="match status" value="1"/>
</dbReference>
<dbReference type="SUPFAM" id="SSF48179">
    <property type="entry name" value="6-phosphogluconate dehydrogenase C-terminal domain-like"/>
    <property type="match status" value="1"/>
</dbReference>
<gene>
    <name evidence="5" type="ORF">SAMN05421806_12411</name>
</gene>
<proteinExistence type="inferred from homology"/>
<keyword evidence="6" id="KW-1185">Reference proteome</keyword>
<dbReference type="GO" id="GO:0016491">
    <property type="term" value="F:oxidoreductase activity"/>
    <property type="evidence" value="ECO:0007669"/>
    <property type="project" value="UniProtKB-KW"/>
</dbReference>